<accession>A0AC61DEB4</accession>
<sequence length="124" mass="13960">MDIIIMSDSSMPLYEQITNQIKKLILSGELKQGELLPSIRMMAKELKVSIITVKRAYEELEIEGFVATALGKGTYVSMVNTERLRESQISQIEDQLEGIVLAAKGIGMNLEDLQERLKIIFEEA</sequence>
<keyword evidence="2" id="KW-1185">Reference proteome</keyword>
<dbReference type="Proteomes" id="UP000224460">
    <property type="component" value="Unassembled WGS sequence"/>
</dbReference>
<proteinExistence type="predicted"/>
<protein>
    <submittedName>
        <fullName evidence="1">GntR family transcriptional regulator</fullName>
    </submittedName>
</protein>
<organism evidence="1 2">
    <name type="scientific">Sporanaerobium hydrogeniformans</name>
    <dbReference type="NCBI Taxonomy" id="3072179"/>
    <lineage>
        <taxon>Bacteria</taxon>
        <taxon>Bacillati</taxon>
        <taxon>Bacillota</taxon>
        <taxon>Clostridia</taxon>
        <taxon>Lachnospirales</taxon>
        <taxon>Lachnospiraceae</taxon>
        <taxon>Sporanaerobium</taxon>
    </lineage>
</organism>
<dbReference type="EMBL" id="PEDL01000004">
    <property type="protein sequence ID" value="PHV71230.1"/>
    <property type="molecule type" value="Genomic_DNA"/>
</dbReference>
<gene>
    <name evidence="1" type="ORF">CS063_05940</name>
</gene>
<name>A0AC61DEB4_9FIRM</name>
<reference evidence="1" key="1">
    <citation type="submission" date="2017-10" db="EMBL/GenBank/DDBJ databases">
        <title>Genome sequence of cellulolytic Lachnospiraceae bacterium XHS1971 isolated from hotspring sediment.</title>
        <authorList>
            <person name="Vasudevan G."/>
            <person name="Joshi A.J."/>
            <person name="Hivarkar S."/>
            <person name="Lanjekar V.B."/>
            <person name="Dhakephalkar P.K."/>
            <person name="Dagar S."/>
        </authorList>
    </citation>
    <scope>NUCLEOTIDE SEQUENCE</scope>
    <source>
        <strain evidence="1">XHS1971</strain>
    </source>
</reference>
<comment type="caution">
    <text evidence="1">The sequence shown here is derived from an EMBL/GenBank/DDBJ whole genome shotgun (WGS) entry which is preliminary data.</text>
</comment>
<evidence type="ECO:0000313" key="2">
    <source>
        <dbReference type="Proteomes" id="UP000224460"/>
    </source>
</evidence>
<evidence type="ECO:0000313" key="1">
    <source>
        <dbReference type="EMBL" id="PHV71230.1"/>
    </source>
</evidence>